<dbReference type="PANTHER" id="PTHR10584:SF166">
    <property type="entry name" value="RIBOKINASE"/>
    <property type="match status" value="1"/>
</dbReference>
<dbReference type="PANTHER" id="PTHR10584">
    <property type="entry name" value="SUGAR KINASE"/>
    <property type="match status" value="1"/>
</dbReference>
<keyword evidence="5" id="KW-1185">Reference proteome</keyword>
<dbReference type="Pfam" id="PF00294">
    <property type="entry name" value="PfkB"/>
    <property type="match status" value="1"/>
</dbReference>
<dbReference type="eggNOG" id="COG0524">
    <property type="taxonomic scope" value="Bacteria"/>
</dbReference>
<dbReference type="SUPFAM" id="SSF53613">
    <property type="entry name" value="Ribokinase-like"/>
    <property type="match status" value="1"/>
</dbReference>
<gene>
    <name evidence="4" type="ordered locus">Spirs_2963</name>
</gene>
<dbReference type="InterPro" id="IPR011611">
    <property type="entry name" value="PfkB_dom"/>
</dbReference>
<dbReference type="Gene3D" id="3.40.1190.20">
    <property type="match status" value="1"/>
</dbReference>
<sequence length="389" mass="42349">MRITATGCCLIDVLYREISYAGDAFRRLLSRVPGDGGLIPGGLVLANDLEAFAGRPFPELLYEISGGTEATAVNLGGPAIVALVHAAQLLEKQGVESRFYGIVGDDPLAGQIESFIGETPVQAFFQYMDKSPSPSTVVLADPYALEGKGERSFVHTIGAAEHLAVERFPDDFYDTDILLIGGSALVPPLHAALTPLLKRAKEHGALTIVGTVYDFRSQKRDPKGIWPLGDRDSYRFIDLLVCDEEEALRLSATTRIEDAANRFIDWRVGALVITRGARDYLLWSGGERFLSHEMAMLPVSRWVDDRLAADPSLKGDTTGCGDNFLGGLVASSAMQLPEKPSLREAAAWAAASGGFACFYHGGTYHQKMRGEKRRLLEPIVSSYRRQIGE</sequence>
<organism evidence="4 5">
    <name type="scientific">Sediminispirochaeta smaragdinae (strain DSM 11293 / JCM 15392 / SEBR 4228)</name>
    <name type="common">Spirochaeta smaragdinae</name>
    <dbReference type="NCBI Taxonomy" id="573413"/>
    <lineage>
        <taxon>Bacteria</taxon>
        <taxon>Pseudomonadati</taxon>
        <taxon>Spirochaetota</taxon>
        <taxon>Spirochaetia</taxon>
        <taxon>Spirochaetales</taxon>
        <taxon>Spirochaetaceae</taxon>
        <taxon>Sediminispirochaeta</taxon>
    </lineage>
</organism>
<evidence type="ECO:0000313" key="5">
    <source>
        <dbReference type="Proteomes" id="UP000002318"/>
    </source>
</evidence>
<dbReference type="KEGG" id="ssm:Spirs_2963"/>
<evidence type="ECO:0000259" key="3">
    <source>
        <dbReference type="Pfam" id="PF00294"/>
    </source>
</evidence>
<proteinExistence type="predicted"/>
<evidence type="ECO:0000256" key="1">
    <source>
        <dbReference type="ARBA" id="ARBA00022679"/>
    </source>
</evidence>
<reference evidence="4 5" key="1">
    <citation type="journal article" date="2010" name="Stand. Genomic Sci.">
        <title>Complete genome sequence of Spirochaeta smaragdinae type strain (SEBR 4228).</title>
        <authorList>
            <person name="Mavromatis K."/>
            <person name="Yasawong M."/>
            <person name="Chertkov O."/>
            <person name="Lapidus A."/>
            <person name="Lucas S."/>
            <person name="Nolan M."/>
            <person name="Del Rio T.G."/>
            <person name="Tice H."/>
            <person name="Cheng J.F."/>
            <person name="Pitluck S."/>
            <person name="Liolios K."/>
            <person name="Ivanova N."/>
            <person name="Tapia R."/>
            <person name="Han C."/>
            <person name="Bruce D."/>
            <person name="Goodwin L."/>
            <person name="Pati A."/>
            <person name="Chen A."/>
            <person name="Palaniappan K."/>
            <person name="Land M."/>
            <person name="Hauser L."/>
            <person name="Chang Y.J."/>
            <person name="Jeffries C.D."/>
            <person name="Detter J.C."/>
            <person name="Rohde M."/>
            <person name="Brambilla E."/>
            <person name="Spring S."/>
            <person name="Goker M."/>
            <person name="Sikorski J."/>
            <person name="Woyke T."/>
            <person name="Bristow J."/>
            <person name="Eisen J.A."/>
            <person name="Markowitz V."/>
            <person name="Hugenholtz P."/>
            <person name="Klenk H.P."/>
            <person name="Kyrpides N.C."/>
        </authorList>
    </citation>
    <scope>NUCLEOTIDE SEQUENCE [LARGE SCALE GENOMIC DNA]</scope>
    <source>
        <strain evidence="5">DSM 11293 / JCM 15392 / SEBR 4228</strain>
    </source>
</reference>
<protein>
    <submittedName>
        <fullName evidence="4">PfkB domain protein</fullName>
    </submittedName>
</protein>
<evidence type="ECO:0000313" key="4">
    <source>
        <dbReference type="EMBL" id="ADK82065.1"/>
    </source>
</evidence>
<dbReference type="OrthoDB" id="9775849at2"/>
<feature type="domain" description="Carbohydrate kinase PfkB" evidence="3">
    <location>
        <begin position="87"/>
        <end position="363"/>
    </location>
</feature>
<dbReference type="RefSeq" id="WP_013255524.1">
    <property type="nucleotide sequence ID" value="NC_014364.1"/>
</dbReference>
<keyword evidence="2" id="KW-0418">Kinase</keyword>
<dbReference type="Proteomes" id="UP000002318">
    <property type="component" value="Chromosome"/>
</dbReference>
<dbReference type="EMBL" id="CP002116">
    <property type="protein sequence ID" value="ADK82065.1"/>
    <property type="molecule type" value="Genomic_DNA"/>
</dbReference>
<dbReference type="InterPro" id="IPR029056">
    <property type="entry name" value="Ribokinase-like"/>
</dbReference>
<name>E1R3U4_SEDSS</name>
<dbReference type="HOGENOM" id="CLU_694320_0_0_12"/>
<evidence type="ECO:0000256" key="2">
    <source>
        <dbReference type="ARBA" id="ARBA00022777"/>
    </source>
</evidence>
<accession>E1R3U4</accession>
<keyword evidence="1" id="KW-0808">Transferase</keyword>
<dbReference type="GO" id="GO:0016301">
    <property type="term" value="F:kinase activity"/>
    <property type="evidence" value="ECO:0007669"/>
    <property type="project" value="UniProtKB-KW"/>
</dbReference>
<dbReference type="STRING" id="573413.Spirs_2963"/>
<dbReference type="AlphaFoldDB" id="E1R3U4"/>